<accession>A0A3G5A6L8</accession>
<protein>
    <submittedName>
        <fullName evidence="1">Uncharacterized protein</fullName>
    </submittedName>
</protein>
<gene>
    <name evidence="1" type="ORF">Harvfovirus72_5</name>
</gene>
<sequence>MGVGGVNIYQVCGKNQKGNASIKFLGLSKARPTIKIHEFIFKNYRCDVVSYLLGDSDIRLADERCTLKMLGIVIKGKKKMAAITFSFYTFVHKRDRKGILDYVTFGEGENEKVLPGFFGYELRTRDEKGLIREERIGKLIDIYPGKTQCIYGLVQFLSDEKLSFLFV</sequence>
<organism evidence="1">
    <name type="scientific">Harvfovirus sp</name>
    <dbReference type="NCBI Taxonomy" id="2487768"/>
    <lineage>
        <taxon>Viruses</taxon>
        <taxon>Varidnaviria</taxon>
        <taxon>Bamfordvirae</taxon>
        <taxon>Nucleocytoviricota</taxon>
        <taxon>Megaviricetes</taxon>
        <taxon>Imitervirales</taxon>
        <taxon>Mimiviridae</taxon>
        <taxon>Klosneuvirinae</taxon>
    </lineage>
</organism>
<dbReference type="EMBL" id="MK072314">
    <property type="protein sequence ID" value="AYV81881.1"/>
    <property type="molecule type" value="Genomic_DNA"/>
</dbReference>
<reference evidence="1" key="1">
    <citation type="submission" date="2018-10" db="EMBL/GenBank/DDBJ databases">
        <title>Hidden diversity of soil giant viruses.</title>
        <authorList>
            <person name="Schulz F."/>
            <person name="Alteio L."/>
            <person name="Goudeau D."/>
            <person name="Ryan E.M."/>
            <person name="Malmstrom R.R."/>
            <person name="Blanchard J."/>
            <person name="Woyke T."/>
        </authorList>
    </citation>
    <scope>NUCLEOTIDE SEQUENCE</scope>
    <source>
        <strain evidence="1">HAV1</strain>
    </source>
</reference>
<proteinExistence type="predicted"/>
<evidence type="ECO:0000313" key="1">
    <source>
        <dbReference type="EMBL" id="AYV81881.1"/>
    </source>
</evidence>
<name>A0A3G5A6L8_9VIRU</name>